<feature type="binding site" description="axial binding residue" evidence="10">
    <location>
        <position position="453"/>
    </location>
    <ligand>
        <name>heme</name>
        <dbReference type="ChEBI" id="CHEBI:30413"/>
    </ligand>
    <ligandPart>
        <name>Fe</name>
        <dbReference type="ChEBI" id="CHEBI:18248"/>
    </ligandPart>
</feature>
<dbReference type="Gene3D" id="1.10.630.10">
    <property type="entry name" value="Cytochrome P450"/>
    <property type="match status" value="1"/>
</dbReference>
<comment type="cofactor">
    <cofactor evidence="1 10">
        <name>heme</name>
        <dbReference type="ChEBI" id="CHEBI:30413"/>
    </cofactor>
</comment>
<comment type="subcellular location">
    <subcellularLocation>
        <location evidence="2">Membrane</location>
    </subcellularLocation>
</comment>
<dbReference type="PROSITE" id="PS00086">
    <property type="entry name" value="CYTOCHROME_P450"/>
    <property type="match status" value="1"/>
</dbReference>
<dbReference type="Proteomes" id="UP000583929">
    <property type="component" value="Unassembled WGS sequence"/>
</dbReference>
<keyword evidence="5 10" id="KW-0479">Metal-binding</keyword>
<dbReference type="GO" id="GO:0005506">
    <property type="term" value="F:iron ion binding"/>
    <property type="evidence" value="ECO:0007669"/>
    <property type="project" value="InterPro"/>
</dbReference>
<dbReference type="GO" id="GO:0016020">
    <property type="term" value="C:membrane"/>
    <property type="evidence" value="ECO:0007669"/>
    <property type="project" value="UniProtKB-SubCell"/>
</dbReference>
<evidence type="ECO:0000256" key="9">
    <source>
        <dbReference type="ARBA" id="ARBA00023136"/>
    </source>
</evidence>
<keyword evidence="7 10" id="KW-0408">Iron</keyword>
<dbReference type="EMBL" id="JAATIQ010000001">
    <property type="protein sequence ID" value="KAF4404762.1"/>
    <property type="molecule type" value="Genomic_DNA"/>
</dbReference>
<comment type="caution">
    <text evidence="12">The sequence shown here is derived from an EMBL/GenBank/DDBJ whole genome shotgun (WGS) entry which is preliminary data.</text>
</comment>
<evidence type="ECO:0000256" key="10">
    <source>
        <dbReference type="PIRSR" id="PIRSR602401-1"/>
    </source>
</evidence>
<dbReference type="PANTHER" id="PTHR47943:SF9">
    <property type="entry name" value="CYTOCHROME P450"/>
    <property type="match status" value="1"/>
</dbReference>
<accession>A0A7J6IAY9</accession>
<dbReference type="AlphaFoldDB" id="A0A7J6IAY9"/>
<gene>
    <name evidence="12" type="ORF">G4B88_006148</name>
</gene>
<keyword evidence="13" id="KW-1185">Reference proteome</keyword>
<evidence type="ECO:0000256" key="1">
    <source>
        <dbReference type="ARBA" id="ARBA00001971"/>
    </source>
</evidence>
<dbReference type="GO" id="GO:0020037">
    <property type="term" value="F:heme binding"/>
    <property type="evidence" value="ECO:0007669"/>
    <property type="project" value="InterPro"/>
</dbReference>
<evidence type="ECO:0000256" key="7">
    <source>
        <dbReference type="ARBA" id="ARBA00023004"/>
    </source>
</evidence>
<sequence>MLSQTLLAIFLIIVGTLCFILNRRGSQSHHKHPPGPWPLPIIGNLHMLTSLPNRGLQNLAKNYGPIMSLRLGHVLTVVVSSPEAAELFLKTHDTVFASRPKVQASECMWYGTKGMAFNAYGSYWRGVRKICTLHLLSASKIESFAALRKEEVGSMMGSLKRAAAAGEVVDISELAGKTIADISCRIILGRVRDESCDLKGLVREALSLFGAFNLADYIPYLRQFDLQGYTRRMKKVSMNINKVLEKIITEHEQEAMSLKKGQHVKQDGIHKDFVDILISLMNQPMNYSQDEKVHIIDRVDIKAILLDMIAASFDTSSAAIEWTFSELLKNPRVMKTLQDELKSVIGMDQMVEEKDIGKLEYLDMVVKESFRLHPVGPLLIPRESMEDITIKGYYIPKKSRIIVNTWAIGRDPNVWSENVEEFYPERFIGSNINRDITGHDFSLLPFGYGRRGCPGMQLGLINVRLVIAQLMHCFNWELPSGTNPKDLDMLEKFGLSMGRANHMLAKPTYRIHF</sequence>
<organism evidence="12 13">
    <name type="scientific">Cannabis sativa</name>
    <name type="common">Hemp</name>
    <name type="synonym">Marijuana</name>
    <dbReference type="NCBI Taxonomy" id="3483"/>
    <lineage>
        <taxon>Eukaryota</taxon>
        <taxon>Viridiplantae</taxon>
        <taxon>Streptophyta</taxon>
        <taxon>Embryophyta</taxon>
        <taxon>Tracheophyta</taxon>
        <taxon>Spermatophyta</taxon>
        <taxon>Magnoliopsida</taxon>
        <taxon>eudicotyledons</taxon>
        <taxon>Gunneridae</taxon>
        <taxon>Pentapetalae</taxon>
        <taxon>rosids</taxon>
        <taxon>fabids</taxon>
        <taxon>Rosales</taxon>
        <taxon>Cannabaceae</taxon>
        <taxon>Cannabis</taxon>
    </lineage>
</organism>
<evidence type="ECO:0008006" key="14">
    <source>
        <dbReference type="Google" id="ProtNLM"/>
    </source>
</evidence>
<keyword evidence="4 10" id="KW-0349">Heme</keyword>
<evidence type="ECO:0000256" key="5">
    <source>
        <dbReference type="ARBA" id="ARBA00022723"/>
    </source>
</evidence>
<evidence type="ECO:0000313" key="13">
    <source>
        <dbReference type="Proteomes" id="UP000583929"/>
    </source>
</evidence>
<name>A0A7J6IAY9_CANSA</name>
<dbReference type="InterPro" id="IPR001128">
    <property type="entry name" value="Cyt_P450"/>
</dbReference>
<dbReference type="PRINTS" id="PR00463">
    <property type="entry name" value="EP450I"/>
</dbReference>
<evidence type="ECO:0000256" key="4">
    <source>
        <dbReference type="ARBA" id="ARBA00022617"/>
    </source>
</evidence>
<evidence type="ECO:0000256" key="11">
    <source>
        <dbReference type="RuleBase" id="RU000461"/>
    </source>
</evidence>
<dbReference type="GO" id="GO:0004497">
    <property type="term" value="F:monooxygenase activity"/>
    <property type="evidence" value="ECO:0007669"/>
    <property type="project" value="UniProtKB-KW"/>
</dbReference>
<dbReference type="GO" id="GO:0016705">
    <property type="term" value="F:oxidoreductase activity, acting on paired donors, with incorporation or reduction of molecular oxygen"/>
    <property type="evidence" value="ECO:0007669"/>
    <property type="project" value="InterPro"/>
</dbReference>
<protein>
    <recommendedName>
        <fullName evidence="14">Cytochrome P450</fullName>
    </recommendedName>
</protein>
<proteinExistence type="inferred from homology"/>
<dbReference type="FunFam" id="1.10.630.10:FF:000011">
    <property type="entry name" value="Cytochrome P450 83B1"/>
    <property type="match status" value="1"/>
</dbReference>
<dbReference type="InterPro" id="IPR036396">
    <property type="entry name" value="Cyt_P450_sf"/>
</dbReference>
<evidence type="ECO:0000256" key="2">
    <source>
        <dbReference type="ARBA" id="ARBA00004370"/>
    </source>
</evidence>
<dbReference type="Pfam" id="PF00067">
    <property type="entry name" value="p450"/>
    <property type="match status" value="1"/>
</dbReference>
<dbReference type="PANTHER" id="PTHR47943">
    <property type="entry name" value="CYTOCHROME P450 93A3-LIKE"/>
    <property type="match status" value="1"/>
</dbReference>
<dbReference type="InterPro" id="IPR002401">
    <property type="entry name" value="Cyt_P450_E_grp-I"/>
</dbReference>
<evidence type="ECO:0000313" key="12">
    <source>
        <dbReference type="EMBL" id="KAF4404762.1"/>
    </source>
</evidence>
<evidence type="ECO:0000256" key="6">
    <source>
        <dbReference type="ARBA" id="ARBA00023002"/>
    </source>
</evidence>
<evidence type="ECO:0000256" key="8">
    <source>
        <dbReference type="ARBA" id="ARBA00023033"/>
    </source>
</evidence>
<dbReference type="PRINTS" id="PR00385">
    <property type="entry name" value="P450"/>
</dbReference>
<keyword evidence="6 11" id="KW-0560">Oxidoreductase</keyword>
<keyword evidence="9" id="KW-0472">Membrane</keyword>
<dbReference type="SUPFAM" id="SSF48264">
    <property type="entry name" value="Cytochrome P450"/>
    <property type="match status" value="1"/>
</dbReference>
<reference evidence="12 13" key="1">
    <citation type="journal article" date="2020" name="bioRxiv">
        <title>Sequence and annotation of 42 cannabis genomes reveals extensive copy number variation in cannabinoid synthesis and pathogen resistance genes.</title>
        <authorList>
            <person name="Mckernan K.J."/>
            <person name="Helbert Y."/>
            <person name="Kane L.T."/>
            <person name="Ebling H."/>
            <person name="Zhang L."/>
            <person name="Liu B."/>
            <person name="Eaton Z."/>
            <person name="Mclaughlin S."/>
            <person name="Kingan S."/>
            <person name="Baybayan P."/>
            <person name="Concepcion G."/>
            <person name="Jordan M."/>
            <person name="Riva A."/>
            <person name="Barbazuk W."/>
            <person name="Harkins T."/>
        </authorList>
    </citation>
    <scope>NUCLEOTIDE SEQUENCE [LARGE SCALE GENOMIC DNA]</scope>
    <source>
        <strain evidence="13">cv. Jamaican Lion 4</strain>
        <tissue evidence="12">Leaf</tissue>
    </source>
</reference>
<evidence type="ECO:0000256" key="3">
    <source>
        <dbReference type="ARBA" id="ARBA00010617"/>
    </source>
</evidence>
<dbReference type="InterPro" id="IPR017972">
    <property type="entry name" value="Cyt_P450_CS"/>
</dbReference>
<dbReference type="CDD" id="cd11072">
    <property type="entry name" value="CYP71-like"/>
    <property type="match status" value="1"/>
</dbReference>
<keyword evidence="8 11" id="KW-0503">Monooxygenase</keyword>
<comment type="similarity">
    <text evidence="3 11">Belongs to the cytochrome P450 family.</text>
</comment>